<gene>
    <name evidence="2" type="ORF">NM961_02405</name>
</gene>
<organism evidence="2 3">
    <name type="scientific">Tahibacter harae</name>
    <dbReference type="NCBI Taxonomy" id="2963937"/>
    <lineage>
        <taxon>Bacteria</taxon>
        <taxon>Pseudomonadati</taxon>
        <taxon>Pseudomonadota</taxon>
        <taxon>Gammaproteobacteria</taxon>
        <taxon>Lysobacterales</taxon>
        <taxon>Rhodanobacteraceae</taxon>
        <taxon>Tahibacter</taxon>
    </lineage>
</organism>
<dbReference type="EMBL" id="JANFQO010000002">
    <property type="protein sequence ID" value="MCQ4163554.1"/>
    <property type="molecule type" value="Genomic_DNA"/>
</dbReference>
<dbReference type="Pfam" id="PF02867">
    <property type="entry name" value="Ribonuc_red_lgC"/>
    <property type="match status" value="1"/>
</dbReference>
<dbReference type="Proteomes" id="UP001165498">
    <property type="component" value="Unassembled WGS sequence"/>
</dbReference>
<dbReference type="Gene3D" id="3.20.70.20">
    <property type="match status" value="1"/>
</dbReference>
<evidence type="ECO:0000259" key="1">
    <source>
        <dbReference type="Pfam" id="PF02867"/>
    </source>
</evidence>
<comment type="caution">
    <text evidence="2">The sequence shown here is derived from an EMBL/GenBank/DDBJ whole genome shotgun (WGS) entry which is preliminary data.</text>
</comment>
<accession>A0ABT1QLZ7</accession>
<name>A0ABT1QLZ7_9GAMM</name>
<dbReference type="SUPFAM" id="SSF51998">
    <property type="entry name" value="PFL-like glycyl radical enzymes"/>
    <property type="match status" value="1"/>
</dbReference>
<sequence>MDYGFRYRSGVHATPTTFVDPVAVEAWDAWFRWREGNALRDLTIDATWSRVTGALCALTAGQPARHEQQIGDAISSWRLLPDERILAGAGTRGFAWPARGLNATINLARFVSLPFTERASLHTDSLAATVLLALRLLDDIRHAAGCPEAQPRLGIIGLADALAMLGTDYTAASGCAAAAETVRLFATATLLASAQLAQERGAANGAAQTAAAQPRLDGYLCSTDANAIRTSGLRFGPLTAADSQPRLALLANNVADALSPLRGERQTYDIKGPQGERQVTGSGFALTLWRQLGARSGARAFPYPTAAATTEADRARIAAAVQPWLDFPVAAQAVASPCTAA</sequence>
<reference evidence="2" key="1">
    <citation type="submission" date="2022-07" db="EMBL/GenBank/DDBJ databases">
        <title>Tahibacter sp., a new gammaproteobacterium isolated from the silt sample collected at pig farm.</title>
        <authorList>
            <person name="Chen H."/>
        </authorList>
    </citation>
    <scope>NUCLEOTIDE SEQUENCE</scope>
    <source>
        <strain evidence="2">P2K</strain>
    </source>
</reference>
<proteinExistence type="predicted"/>
<evidence type="ECO:0000313" key="3">
    <source>
        <dbReference type="Proteomes" id="UP001165498"/>
    </source>
</evidence>
<feature type="domain" description="Ribonucleotide reductase large subunit C-terminal" evidence="1">
    <location>
        <begin position="103"/>
        <end position="215"/>
    </location>
</feature>
<dbReference type="InterPro" id="IPR000788">
    <property type="entry name" value="RNR_lg_C"/>
</dbReference>
<dbReference type="RefSeq" id="WP_255910868.1">
    <property type="nucleotide sequence ID" value="NZ_JANFQO010000002.1"/>
</dbReference>
<evidence type="ECO:0000313" key="2">
    <source>
        <dbReference type="EMBL" id="MCQ4163554.1"/>
    </source>
</evidence>
<keyword evidence="3" id="KW-1185">Reference proteome</keyword>
<protein>
    <recommendedName>
        <fullName evidence="1">Ribonucleotide reductase large subunit C-terminal domain-containing protein</fullName>
    </recommendedName>
</protein>